<protein>
    <submittedName>
        <fullName evidence="2">Uncharacterized protein</fullName>
    </submittedName>
</protein>
<evidence type="ECO:0000313" key="3">
    <source>
        <dbReference type="Proteomes" id="UP000837857"/>
    </source>
</evidence>
<gene>
    <name evidence="2" type="ORF">IPOD504_LOCUS5079</name>
</gene>
<sequence>MAARHCLIALSRARTVSLSSEYRPEGGLRRGREGERGMRGASCLCARPSDEQGVPDTPPPRHRVGVRHSLAASWQPGRPVGTHISVSGERRARPNARVCVRVHTRAERCARTSPTSCSVARAQLL</sequence>
<dbReference type="EMBL" id="OW152828">
    <property type="protein sequence ID" value="CAH2045452.1"/>
    <property type="molecule type" value="Genomic_DNA"/>
</dbReference>
<evidence type="ECO:0000313" key="2">
    <source>
        <dbReference type="EMBL" id="CAH2045452.1"/>
    </source>
</evidence>
<name>A0ABN8I2U5_9NEOP</name>
<keyword evidence="3" id="KW-1185">Reference proteome</keyword>
<reference evidence="2" key="1">
    <citation type="submission" date="2022-03" db="EMBL/GenBank/DDBJ databases">
        <authorList>
            <person name="Martin H S."/>
        </authorList>
    </citation>
    <scope>NUCLEOTIDE SEQUENCE</scope>
</reference>
<feature type="region of interest" description="Disordered" evidence="1">
    <location>
        <begin position="19"/>
        <end position="39"/>
    </location>
</feature>
<feature type="compositionally biased region" description="Basic and acidic residues" evidence="1">
    <location>
        <begin position="22"/>
        <end position="38"/>
    </location>
</feature>
<evidence type="ECO:0000256" key="1">
    <source>
        <dbReference type="SAM" id="MobiDB-lite"/>
    </source>
</evidence>
<feature type="region of interest" description="Disordered" evidence="1">
    <location>
        <begin position="74"/>
        <end position="93"/>
    </location>
</feature>
<dbReference type="Proteomes" id="UP000837857">
    <property type="component" value="Chromosome 16"/>
</dbReference>
<proteinExistence type="predicted"/>
<organism evidence="2 3">
    <name type="scientific">Iphiclides podalirius</name>
    <name type="common">scarce swallowtail</name>
    <dbReference type="NCBI Taxonomy" id="110791"/>
    <lineage>
        <taxon>Eukaryota</taxon>
        <taxon>Metazoa</taxon>
        <taxon>Ecdysozoa</taxon>
        <taxon>Arthropoda</taxon>
        <taxon>Hexapoda</taxon>
        <taxon>Insecta</taxon>
        <taxon>Pterygota</taxon>
        <taxon>Neoptera</taxon>
        <taxon>Endopterygota</taxon>
        <taxon>Lepidoptera</taxon>
        <taxon>Glossata</taxon>
        <taxon>Ditrysia</taxon>
        <taxon>Papilionoidea</taxon>
        <taxon>Papilionidae</taxon>
        <taxon>Papilioninae</taxon>
        <taxon>Iphiclides</taxon>
    </lineage>
</organism>
<accession>A0ABN8I2U5</accession>
<feature type="non-terminal residue" evidence="2">
    <location>
        <position position="125"/>
    </location>
</feature>